<proteinExistence type="predicted"/>
<name>A0A0A9HWI0_ARUDO</name>
<evidence type="ECO:0000313" key="1">
    <source>
        <dbReference type="EMBL" id="JAE37263.1"/>
    </source>
</evidence>
<sequence>MKASPFFPLLHSFGVRDFNPILCGFLCVCNSSHEMSLACM</sequence>
<organism evidence="1">
    <name type="scientific">Arundo donax</name>
    <name type="common">Giant reed</name>
    <name type="synonym">Donax arundinaceus</name>
    <dbReference type="NCBI Taxonomy" id="35708"/>
    <lineage>
        <taxon>Eukaryota</taxon>
        <taxon>Viridiplantae</taxon>
        <taxon>Streptophyta</taxon>
        <taxon>Embryophyta</taxon>
        <taxon>Tracheophyta</taxon>
        <taxon>Spermatophyta</taxon>
        <taxon>Magnoliopsida</taxon>
        <taxon>Liliopsida</taxon>
        <taxon>Poales</taxon>
        <taxon>Poaceae</taxon>
        <taxon>PACMAD clade</taxon>
        <taxon>Arundinoideae</taxon>
        <taxon>Arundineae</taxon>
        <taxon>Arundo</taxon>
    </lineage>
</organism>
<dbReference type="EMBL" id="GBRH01160633">
    <property type="protein sequence ID" value="JAE37263.1"/>
    <property type="molecule type" value="Transcribed_RNA"/>
</dbReference>
<protein>
    <submittedName>
        <fullName evidence="1">Uncharacterized protein</fullName>
    </submittedName>
</protein>
<accession>A0A0A9HWI0</accession>
<reference evidence="1" key="1">
    <citation type="submission" date="2014-09" db="EMBL/GenBank/DDBJ databases">
        <authorList>
            <person name="Magalhaes I.L.F."/>
            <person name="Oliveira U."/>
            <person name="Santos F.R."/>
            <person name="Vidigal T.H.D.A."/>
            <person name="Brescovit A.D."/>
            <person name="Santos A.J."/>
        </authorList>
    </citation>
    <scope>NUCLEOTIDE SEQUENCE</scope>
    <source>
        <tissue evidence="1">Shoot tissue taken approximately 20 cm above the soil surface</tissue>
    </source>
</reference>
<reference evidence="1" key="2">
    <citation type="journal article" date="2015" name="Data Brief">
        <title>Shoot transcriptome of the giant reed, Arundo donax.</title>
        <authorList>
            <person name="Barrero R.A."/>
            <person name="Guerrero F.D."/>
            <person name="Moolhuijzen P."/>
            <person name="Goolsby J.A."/>
            <person name="Tidwell J."/>
            <person name="Bellgard S.E."/>
            <person name="Bellgard M.I."/>
        </authorList>
    </citation>
    <scope>NUCLEOTIDE SEQUENCE</scope>
    <source>
        <tissue evidence="1">Shoot tissue taken approximately 20 cm above the soil surface</tissue>
    </source>
</reference>
<dbReference type="AlphaFoldDB" id="A0A0A9HWI0"/>